<organism evidence="2 3">
    <name type="scientific">Calidifontibacillus erzurumensis</name>
    <dbReference type="NCBI Taxonomy" id="2741433"/>
    <lineage>
        <taxon>Bacteria</taxon>
        <taxon>Bacillati</taxon>
        <taxon>Bacillota</taxon>
        <taxon>Bacilli</taxon>
        <taxon>Bacillales</taxon>
        <taxon>Bacillaceae</taxon>
        <taxon>Calidifontibacillus/Schinkia group</taxon>
        <taxon>Calidifontibacillus</taxon>
    </lineage>
</organism>
<evidence type="ECO:0000313" key="2">
    <source>
        <dbReference type="EMBL" id="NSL51880.1"/>
    </source>
</evidence>
<dbReference type="Pfam" id="PF07833">
    <property type="entry name" value="Cu_amine_oxidN1"/>
    <property type="match status" value="1"/>
</dbReference>
<proteinExistence type="predicted"/>
<accession>A0A8J8KEJ1</accession>
<name>A0A8J8KEJ1_9BACI</name>
<dbReference type="InterPro" id="IPR012854">
    <property type="entry name" value="Cu_amine_oxidase-like_N"/>
</dbReference>
<dbReference type="AlphaFoldDB" id="A0A8J8KEJ1"/>
<dbReference type="EMBL" id="JABTTE010000010">
    <property type="protein sequence ID" value="NSL51880.1"/>
    <property type="molecule type" value="Genomic_DNA"/>
</dbReference>
<dbReference type="InterPro" id="IPR036582">
    <property type="entry name" value="Mao_N_sf"/>
</dbReference>
<sequence length="190" mass="21209">MSKKKIHILILAVIMWLSMGHIGEAATIKIFIDGKQQYFDQQPMIENDRVLVPLRGIFESLNATVNYDDATKEIYATKAGNSVWLKTGSKQAKVNGQPVNLDSPAKIKNGRTFVPLRFIGESLGCKVEWDGMNREVRIKSNNEPIKKEEPDHRIIEIGDPVELEIPDASIVIESDEGKVEKGPDGTIIVK</sequence>
<keyword evidence="3" id="KW-1185">Reference proteome</keyword>
<gene>
    <name evidence="2" type="ORF">HR057_08965</name>
</gene>
<comment type="caution">
    <text evidence="2">The sequence shown here is derived from an EMBL/GenBank/DDBJ whole genome shotgun (WGS) entry which is preliminary data.</text>
</comment>
<dbReference type="SUPFAM" id="SSF55383">
    <property type="entry name" value="Copper amine oxidase, domain N"/>
    <property type="match status" value="1"/>
</dbReference>
<dbReference type="Gene3D" id="3.30.457.10">
    <property type="entry name" value="Copper amine oxidase-like, N-terminal domain"/>
    <property type="match status" value="1"/>
</dbReference>
<dbReference type="RefSeq" id="WP_173731089.1">
    <property type="nucleotide sequence ID" value="NZ_JABTTE010000010.1"/>
</dbReference>
<dbReference type="Proteomes" id="UP000625804">
    <property type="component" value="Unassembled WGS sequence"/>
</dbReference>
<reference evidence="2" key="1">
    <citation type="submission" date="2020-06" db="EMBL/GenBank/DDBJ databases">
        <title>A novel thermopfilic bacterium from Erzurum, Turkey.</title>
        <authorList>
            <person name="Adiguzel A."/>
            <person name="Ay H."/>
            <person name="Baltaci M.O."/>
        </authorList>
    </citation>
    <scope>NUCLEOTIDE SEQUENCE</scope>
    <source>
        <strain evidence="2">P2</strain>
    </source>
</reference>
<evidence type="ECO:0000259" key="1">
    <source>
        <dbReference type="Pfam" id="PF07833"/>
    </source>
</evidence>
<feature type="domain" description="Copper amine oxidase-like N-terminal" evidence="1">
    <location>
        <begin position="32"/>
        <end position="138"/>
    </location>
</feature>
<protein>
    <submittedName>
        <fullName evidence="2">Copper amine oxidase N-terminal domain-containing protein</fullName>
    </submittedName>
</protein>
<evidence type="ECO:0000313" key="3">
    <source>
        <dbReference type="Proteomes" id="UP000625804"/>
    </source>
</evidence>